<dbReference type="PROSITE" id="PS50011">
    <property type="entry name" value="PROTEIN_KINASE_DOM"/>
    <property type="match status" value="1"/>
</dbReference>
<keyword evidence="2" id="KW-0723">Serine/threonine-protein kinase</keyword>
<dbReference type="GO" id="GO:0005524">
    <property type="term" value="F:ATP binding"/>
    <property type="evidence" value="ECO:0007669"/>
    <property type="project" value="UniProtKB-KW"/>
</dbReference>
<dbReference type="SUPFAM" id="SSF56112">
    <property type="entry name" value="Protein kinase-like (PK-like)"/>
    <property type="match status" value="1"/>
</dbReference>
<dbReference type="AlphaFoldDB" id="A0AAD7BEF4"/>
<evidence type="ECO:0000256" key="8">
    <source>
        <dbReference type="ARBA" id="ARBA00048679"/>
    </source>
</evidence>
<dbReference type="PANTHER" id="PTHR24343:SF551">
    <property type="entry name" value="PROTEIN KINASE DOMAIN-CONTAINING PROTEIN"/>
    <property type="match status" value="1"/>
</dbReference>
<dbReference type="EC" id="2.7.11.1" evidence="1"/>
<keyword evidence="6" id="KW-0067">ATP-binding</keyword>
<dbReference type="Proteomes" id="UP001221142">
    <property type="component" value="Unassembled WGS sequence"/>
</dbReference>
<dbReference type="Gene3D" id="1.10.510.10">
    <property type="entry name" value="Transferase(Phosphotransferase) domain 1"/>
    <property type="match status" value="1"/>
</dbReference>
<dbReference type="InterPro" id="IPR000719">
    <property type="entry name" value="Prot_kinase_dom"/>
</dbReference>
<reference evidence="10" key="1">
    <citation type="submission" date="2023-03" db="EMBL/GenBank/DDBJ databases">
        <title>Massive genome expansion in bonnet fungi (Mycena s.s.) driven by repeated elements and novel gene families across ecological guilds.</title>
        <authorList>
            <consortium name="Lawrence Berkeley National Laboratory"/>
            <person name="Harder C.B."/>
            <person name="Miyauchi S."/>
            <person name="Viragh M."/>
            <person name="Kuo A."/>
            <person name="Thoen E."/>
            <person name="Andreopoulos B."/>
            <person name="Lu D."/>
            <person name="Skrede I."/>
            <person name="Drula E."/>
            <person name="Henrissat B."/>
            <person name="Morin E."/>
            <person name="Kohler A."/>
            <person name="Barry K."/>
            <person name="LaButti K."/>
            <person name="Morin E."/>
            <person name="Salamov A."/>
            <person name="Lipzen A."/>
            <person name="Mereny Z."/>
            <person name="Hegedus B."/>
            <person name="Baldrian P."/>
            <person name="Stursova M."/>
            <person name="Weitz H."/>
            <person name="Taylor A."/>
            <person name="Grigoriev I.V."/>
            <person name="Nagy L.G."/>
            <person name="Martin F."/>
            <person name="Kauserud H."/>
        </authorList>
    </citation>
    <scope>NUCLEOTIDE SEQUENCE</scope>
    <source>
        <strain evidence="10">9284</strain>
    </source>
</reference>
<evidence type="ECO:0000259" key="9">
    <source>
        <dbReference type="PROSITE" id="PS50011"/>
    </source>
</evidence>
<proteinExistence type="predicted"/>
<accession>A0AAD7BEF4</accession>
<evidence type="ECO:0000256" key="6">
    <source>
        <dbReference type="ARBA" id="ARBA00022840"/>
    </source>
</evidence>
<gene>
    <name evidence="10" type="ORF">FB45DRAFT_931573</name>
</gene>
<keyword evidence="11" id="KW-1185">Reference proteome</keyword>
<evidence type="ECO:0000256" key="1">
    <source>
        <dbReference type="ARBA" id="ARBA00012513"/>
    </source>
</evidence>
<dbReference type="GO" id="GO:0035556">
    <property type="term" value="P:intracellular signal transduction"/>
    <property type="evidence" value="ECO:0007669"/>
    <property type="project" value="TreeGrafter"/>
</dbReference>
<keyword evidence="4" id="KW-0547">Nucleotide-binding</keyword>
<keyword evidence="3" id="KW-0808">Transferase</keyword>
<comment type="catalytic activity">
    <reaction evidence="8">
        <text>L-seryl-[protein] + ATP = O-phospho-L-seryl-[protein] + ADP + H(+)</text>
        <dbReference type="Rhea" id="RHEA:17989"/>
        <dbReference type="Rhea" id="RHEA-COMP:9863"/>
        <dbReference type="Rhea" id="RHEA-COMP:11604"/>
        <dbReference type="ChEBI" id="CHEBI:15378"/>
        <dbReference type="ChEBI" id="CHEBI:29999"/>
        <dbReference type="ChEBI" id="CHEBI:30616"/>
        <dbReference type="ChEBI" id="CHEBI:83421"/>
        <dbReference type="ChEBI" id="CHEBI:456216"/>
        <dbReference type="EC" id="2.7.11.1"/>
    </reaction>
</comment>
<evidence type="ECO:0000256" key="4">
    <source>
        <dbReference type="ARBA" id="ARBA00022741"/>
    </source>
</evidence>
<comment type="caution">
    <text evidence="10">The sequence shown here is derived from an EMBL/GenBank/DDBJ whole genome shotgun (WGS) entry which is preliminary data.</text>
</comment>
<name>A0AAD7BEF4_9AGAR</name>
<evidence type="ECO:0000256" key="2">
    <source>
        <dbReference type="ARBA" id="ARBA00022527"/>
    </source>
</evidence>
<dbReference type="GO" id="GO:0004674">
    <property type="term" value="F:protein serine/threonine kinase activity"/>
    <property type="evidence" value="ECO:0007669"/>
    <property type="project" value="UniProtKB-KW"/>
</dbReference>
<evidence type="ECO:0000256" key="3">
    <source>
        <dbReference type="ARBA" id="ARBA00022679"/>
    </source>
</evidence>
<comment type="catalytic activity">
    <reaction evidence="7">
        <text>L-threonyl-[protein] + ATP = O-phospho-L-threonyl-[protein] + ADP + H(+)</text>
        <dbReference type="Rhea" id="RHEA:46608"/>
        <dbReference type="Rhea" id="RHEA-COMP:11060"/>
        <dbReference type="Rhea" id="RHEA-COMP:11605"/>
        <dbReference type="ChEBI" id="CHEBI:15378"/>
        <dbReference type="ChEBI" id="CHEBI:30013"/>
        <dbReference type="ChEBI" id="CHEBI:30616"/>
        <dbReference type="ChEBI" id="CHEBI:61977"/>
        <dbReference type="ChEBI" id="CHEBI:456216"/>
        <dbReference type="EC" id="2.7.11.1"/>
    </reaction>
</comment>
<evidence type="ECO:0000313" key="10">
    <source>
        <dbReference type="EMBL" id="KAJ7618412.1"/>
    </source>
</evidence>
<evidence type="ECO:0000313" key="11">
    <source>
        <dbReference type="Proteomes" id="UP001221142"/>
    </source>
</evidence>
<dbReference type="PANTHER" id="PTHR24343">
    <property type="entry name" value="SERINE/THREONINE KINASE"/>
    <property type="match status" value="1"/>
</dbReference>
<feature type="domain" description="Protein kinase" evidence="9">
    <location>
        <begin position="1"/>
        <end position="296"/>
    </location>
</feature>
<evidence type="ECO:0000256" key="5">
    <source>
        <dbReference type="ARBA" id="ARBA00022777"/>
    </source>
</evidence>
<dbReference type="EMBL" id="JARKIF010000019">
    <property type="protein sequence ID" value="KAJ7618412.1"/>
    <property type="molecule type" value="Genomic_DNA"/>
</dbReference>
<keyword evidence="5 10" id="KW-0418">Kinase</keyword>
<protein>
    <recommendedName>
        <fullName evidence="1">non-specific serine/threonine protein kinase</fullName>
        <ecNumber evidence="1">2.7.11.1</ecNumber>
    </recommendedName>
</protein>
<dbReference type="InterPro" id="IPR011009">
    <property type="entry name" value="Kinase-like_dom_sf"/>
</dbReference>
<evidence type="ECO:0000256" key="7">
    <source>
        <dbReference type="ARBA" id="ARBA00047899"/>
    </source>
</evidence>
<organism evidence="10 11">
    <name type="scientific">Roridomyces roridus</name>
    <dbReference type="NCBI Taxonomy" id="1738132"/>
    <lineage>
        <taxon>Eukaryota</taxon>
        <taxon>Fungi</taxon>
        <taxon>Dikarya</taxon>
        <taxon>Basidiomycota</taxon>
        <taxon>Agaricomycotina</taxon>
        <taxon>Agaricomycetes</taxon>
        <taxon>Agaricomycetidae</taxon>
        <taxon>Agaricales</taxon>
        <taxon>Marasmiineae</taxon>
        <taxon>Mycenaceae</taxon>
        <taxon>Roridomyces</taxon>
    </lineage>
</organism>
<sequence>MAVSLMFGTARTWGPRSSPGHRGAALKFIASDQTGKTLEAEINNFLALRSREEPGFHNVALCLETFQVNGPNGIHDVIASEPALPISSLFYNNVIEHLDDRIIFQQTLSGVGFLHKHGIVHRDLHLGNIAVEFPFLRTAGVAAILKGTGLPVCHAILPTAPSAEPSSLPIYGVEKAKFCRDLLPSMISEAQFFVVKIIDFGCSFRPAMDDTPNAIGGFLYNPPECNLSKMIAGRNRRLHSPRDLSDLVWSAQGDIWIVACTLFSILDRDQNHIFRGAAVGAQAFFRTVAKYLGPVP</sequence>